<dbReference type="Gene3D" id="1.10.287.1490">
    <property type="match status" value="1"/>
</dbReference>
<reference evidence="2" key="1">
    <citation type="journal article" date="2022" name="bioRxiv">
        <title>Genomics of Preaxostyla Flagellates Illuminates Evolutionary Transitions and the Path Towards Mitochondrial Loss.</title>
        <authorList>
            <person name="Novak L.V.F."/>
            <person name="Treitli S.C."/>
            <person name="Pyrih J."/>
            <person name="Halakuc P."/>
            <person name="Pipaliya S.V."/>
            <person name="Vacek V."/>
            <person name="Brzon O."/>
            <person name="Soukal P."/>
            <person name="Eme L."/>
            <person name="Dacks J.B."/>
            <person name="Karnkowska A."/>
            <person name="Elias M."/>
            <person name="Hampl V."/>
        </authorList>
    </citation>
    <scope>NUCLEOTIDE SEQUENCE</scope>
    <source>
        <strain evidence="2">RCP-MX</strain>
    </source>
</reference>
<organism evidence="2 3">
    <name type="scientific">Paratrimastix pyriformis</name>
    <dbReference type="NCBI Taxonomy" id="342808"/>
    <lineage>
        <taxon>Eukaryota</taxon>
        <taxon>Metamonada</taxon>
        <taxon>Preaxostyla</taxon>
        <taxon>Paratrimastigidae</taxon>
        <taxon>Paratrimastix</taxon>
    </lineage>
</organism>
<feature type="domain" description="F5/8 type C" evidence="1">
    <location>
        <begin position="352"/>
        <end position="488"/>
    </location>
</feature>
<evidence type="ECO:0000313" key="2">
    <source>
        <dbReference type="EMBL" id="KAJ4454915.1"/>
    </source>
</evidence>
<evidence type="ECO:0000259" key="1">
    <source>
        <dbReference type="PROSITE" id="PS50022"/>
    </source>
</evidence>
<evidence type="ECO:0000313" key="3">
    <source>
        <dbReference type="Proteomes" id="UP001141327"/>
    </source>
</evidence>
<dbReference type="SUPFAM" id="SSF49785">
    <property type="entry name" value="Galactose-binding domain-like"/>
    <property type="match status" value="1"/>
</dbReference>
<sequence length="494" mass="53224">MACGYADVGCPTNCAQEDLAAHERDGVVAHVGLLRQRLADTSADLAQTRAQLAASRAETTQCQAALAQTKADLTATTAALAATKADLGRTQQDLAQTKTELGARLAATEAGLGQTQHDLAQTKGELAQCSRELTRCCAELALTKESTQSHIDRLCLPPAAPEGLEARWDATTKEVALDWQPVPAEPAWFPQGDILMGPPVCYRVQATLVVGGGYGGSPGSSSVVYMGPECRCRYRFPHGAAPGWAEARFVAVALRGLVESGPSTAVTCRPSLAPTQPATPAQVFHSLLAVHPTHFFPVPPPLPHARAPPPAIEFHHDHDMDERGLFYYLGTQGRTQPWRNPAEAGWVITTRSSSWDDGGASDALGREQCDCCTGDEPNAWWQVDLGAERLFRPTRYTLRHSNAPADVVHRLQSWRLEGSVDGAEGNWRTLDEHTNEPNAIPARVDAMVTFTVAPERAFPARRFRVLMTGPSPSGFHYLVLGGLEMYGSLSDPAQ</sequence>
<dbReference type="InterPro" id="IPR008979">
    <property type="entry name" value="Galactose-bd-like_sf"/>
</dbReference>
<dbReference type="PANTHER" id="PTHR47457:SF1">
    <property type="entry name" value="BTB DOMAIN-CONTAINING PROTEIN-RELATED"/>
    <property type="match status" value="1"/>
</dbReference>
<keyword evidence="3" id="KW-1185">Reference proteome</keyword>
<dbReference type="Proteomes" id="UP001141327">
    <property type="component" value="Unassembled WGS sequence"/>
</dbReference>
<protein>
    <recommendedName>
        <fullName evidence="1">F5/8 type C domain-containing protein</fullName>
    </recommendedName>
</protein>
<name>A0ABQ8U6B8_9EUKA</name>
<proteinExistence type="predicted"/>
<dbReference type="PROSITE" id="PS50022">
    <property type="entry name" value="FA58C_3"/>
    <property type="match status" value="1"/>
</dbReference>
<gene>
    <name evidence="2" type="ORF">PAPYR_10262</name>
</gene>
<dbReference type="EMBL" id="JAPMOS010000128">
    <property type="protein sequence ID" value="KAJ4454915.1"/>
    <property type="molecule type" value="Genomic_DNA"/>
</dbReference>
<dbReference type="InterPro" id="IPR000421">
    <property type="entry name" value="FA58C"/>
</dbReference>
<dbReference type="PANTHER" id="PTHR47457">
    <property type="entry name" value="OS05G0345500 PROTEIN"/>
    <property type="match status" value="1"/>
</dbReference>
<dbReference type="Pfam" id="PF22633">
    <property type="entry name" value="F5_F8_type_C_2"/>
    <property type="match status" value="1"/>
</dbReference>
<comment type="caution">
    <text evidence="2">The sequence shown here is derived from an EMBL/GenBank/DDBJ whole genome shotgun (WGS) entry which is preliminary data.</text>
</comment>
<accession>A0ABQ8U6B8</accession>
<dbReference type="Gene3D" id="2.60.120.260">
    <property type="entry name" value="Galactose-binding domain-like"/>
    <property type="match status" value="1"/>
</dbReference>